<dbReference type="EMBL" id="CADCTR010001742">
    <property type="protein sequence ID" value="CAA9310185.1"/>
    <property type="molecule type" value="Genomic_DNA"/>
</dbReference>
<evidence type="ECO:0000256" key="4">
    <source>
        <dbReference type="PROSITE-ProRule" id="PRU10111"/>
    </source>
</evidence>
<dbReference type="Gene3D" id="1.20.1440.90">
    <property type="entry name" value="Phosphoenolpyruvate/pyruvate domain"/>
    <property type="match status" value="1"/>
</dbReference>
<comment type="function">
    <text evidence="1">Forms oxaloacetate, a four-carbon dicarboxylic acid source for the tricarboxylic acid cycle.</text>
</comment>
<dbReference type="PROSITE" id="PS00781">
    <property type="entry name" value="PEPCASE_1"/>
    <property type="match status" value="1"/>
</dbReference>
<organism evidence="5">
    <name type="scientific">uncultured Chloroflexia bacterium</name>
    <dbReference type="NCBI Taxonomy" id="1672391"/>
    <lineage>
        <taxon>Bacteria</taxon>
        <taxon>Bacillati</taxon>
        <taxon>Chloroflexota</taxon>
        <taxon>Chloroflexia</taxon>
        <taxon>environmental samples</taxon>
    </lineage>
</organism>
<gene>
    <name evidence="5" type="ORF">AVDCRST_MAG93-5172</name>
</gene>
<accession>A0A6J4KS95</accession>
<comment type="catalytic activity">
    <reaction evidence="3">
        <text>oxaloacetate + phosphate = phosphoenolpyruvate + hydrogencarbonate</text>
        <dbReference type="Rhea" id="RHEA:28370"/>
        <dbReference type="ChEBI" id="CHEBI:16452"/>
        <dbReference type="ChEBI" id="CHEBI:17544"/>
        <dbReference type="ChEBI" id="CHEBI:43474"/>
        <dbReference type="ChEBI" id="CHEBI:58702"/>
        <dbReference type="EC" id="4.1.1.31"/>
    </reaction>
</comment>
<evidence type="ECO:0000256" key="2">
    <source>
        <dbReference type="ARBA" id="ARBA00022419"/>
    </source>
</evidence>
<dbReference type="InterPro" id="IPR015813">
    <property type="entry name" value="Pyrv/PenolPyrv_kinase-like_dom"/>
</dbReference>
<dbReference type="AlphaFoldDB" id="A0A6J4KS95"/>
<evidence type="ECO:0000256" key="3">
    <source>
        <dbReference type="ARBA" id="ARBA00048995"/>
    </source>
</evidence>
<feature type="non-terminal residue" evidence="5">
    <location>
        <position position="423"/>
    </location>
</feature>
<dbReference type="GO" id="GO:0005829">
    <property type="term" value="C:cytosol"/>
    <property type="evidence" value="ECO:0007669"/>
    <property type="project" value="TreeGrafter"/>
</dbReference>
<dbReference type="PRINTS" id="PR00150">
    <property type="entry name" value="PEPCARBXLASE"/>
</dbReference>
<dbReference type="Pfam" id="PF00311">
    <property type="entry name" value="PEPcase"/>
    <property type="match status" value="1"/>
</dbReference>
<dbReference type="GO" id="GO:0008964">
    <property type="term" value="F:phosphoenolpyruvate carboxylase activity"/>
    <property type="evidence" value="ECO:0007669"/>
    <property type="project" value="UniProtKB-EC"/>
</dbReference>
<protein>
    <recommendedName>
        <fullName evidence="2">Phosphoenolpyruvate carboxylase</fullName>
    </recommendedName>
</protein>
<proteinExistence type="predicted"/>
<sequence>MATVASVTTSEWLSSAIHLLGDLLGETIRTQSGAEAFELEEEIRALAKRLRTTADPDAEDALVQAVQKLSVAEVSHVVRSFTHYFGLVNLTEQLERLRVLRERDLRHPDRPRSESIGAAIQAIAAAGVPASAVADALQDMLLVPVFTAHPTESQRRTSLESLRRIAASLLPLLGSNILPAERAEHERRIQGEIVSRWQSDQVRIVKPTVIDEVKYGRFYMETTLLSVVPRIYRDLETALAETYPDWDWDIPSVLRFGSWIGGDRDGNPFVTPATTIESIRLMHEALLQQYVGLIEQLSVMLGSSTREVGISPELAQSLETDAVHFPDVAATVKRRNEFEAYRQKCTYIRERLLLTIERVQSYQPFWDINGMAKVSSSEHPWYQGSKGLLYDLRLMDQSLRANAGAVMADGDLHDLIRLVEVFG</sequence>
<dbReference type="InterPro" id="IPR018129">
    <property type="entry name" value="PEP_COase_Lys_AS"/>
</dbReference>
<dbReference type="GO" id="GO:0006099">
    <property type="term" value="P:tricarboxylic acid cycle"/>
    <property type="evidence" value="ECO:0007669"/>
    <property type="project" value="InterPro"/>
</dbReference>
<evidence type="ECO:0000256" key="1">
    <source>
        <dbReference type="ARBA" id="ARBA00003670"/>
    </source>
</evidence>
<dbReference type="PANTHER" id="PTHR30523:SF6">
    <property type="entry name" value="PHOSPHOENOLPYRUVATE CARBOXYLASE"/>
    <property type="match status" value="1"/>
</dbReference>
<name>A0A6J4KS95_9CHLR</name>
<dbReference type="SUPFAM" id="SSF51621">
    <property type="entry name" value="Phosphoenolpyruvate/pyruvate domain"/>
    <property type="match status" value="1"/>
</dbReference>
<keyword evidence="5" id="KW-0670">Pyruvate</keyword>
<dbReference type="InterPro" id="IPR021135">
    <property type="entry name" value="PEP_COase"/>
</dbReference>
<dbReference type="GO" id="GO:0015977">
    <property type="term" value="P:carbon fixation"/>
    <property type="evidence" value="ECO:0007669"/>
    <property type="project" value="InterPro"/>
</dbReference>
<reference evidence="5" key="1">
    <citation type="submission" date="2020-02" db="EMBL/GenBank/DDBJ databases">
        <authorList>
            <person name="Meier V. D."/>
        </authorList>
    </citation>
    <scope>NUCLEOTIDE SEQUENCE</scope>
    <source>
        <strain evidence="5">AVDCRST_MAG93</strain>
    </source>
</reference>
<dbReference type="PANTHER" id="PTHR30523">
    <property type="entry name" value="PHOSPHOENOLPYRUVATE CARBOXYLASE"/>
    <property type="match status" value="1"/>
</dbReference>
<keyword evidence="5" id="KW-0456">Lyase</keyword>
<evidence type="ECO:0000313" key="5">
    <source>
        <dbReference type="EMBL" id="CAA9310185.1"/>
    </source>
</evidence>
<feature type="active site" evidence="4">
    <location>
        <position position="149"/>
    </location>
</feature>